<evidence type="ECO:0000313" key="6">
    <source>
        <dbReference type="EMBL" id="GFN84181.1"/>
    </source>
</evidence>
<feature type="domain" description="F5/8 type C" evidence="4">
    <location>
        <begin position="60"/>
        <end position="230"/>
    </location>
</feature>
<dbReference type="Proteomes" id="UP000735302">
    <property type="component" value="Unassembled WGS sequence"/>
</dbReference>
<dbReference type="InterPro" id="IPR000421">
    <property type="entry name" value="FA58C"/>
</dbReference>
<feature type="compositionally biased region" description="Polar residues" evidence="3">
    <location>
        <begin position="439"/>
        <end position="479"/>
    </location>
</feature>
<dbReference type="Pfam" id="PF13385">
    <property type="entry name" value="Laminin_G_3"/>
    <property type="match status" value="2"/>
</dbReference>
<evidence type="ECO:0000259" key="4">
    <source>
        <dbReference type="PROSITE" id="PS50022"/>
    </source>
</evidence>
<dbReference type="Gene3D" id="2.60.120.200">
    <property type="match status" value="2"/>
</dbReference>
<gene>
    <name evidence="6" type="ORF">PoB_001068700</name>
</gene>
<feature type="region of interest" description="Disordered" evidence="3">
    <location>
        <begin position="438"/>
        <end position="479"/>
    </location>
</feature>
<dbReference type="CDD" id="cd00054">
    <property type="entry name" value="EGF_CA"/>
    <property type="match status" value="1"/>
</dbReference>
<dbReference type="SMART" id="SM00181">
    <property type="entry name" value="EGF"/>
    <property type="match status" value="1"/>
</dbReference>
<comment type="caution">
    <text evidence="6">The sequence shown here is derived from an EMBL/GenBank/DDBJ whole genome shotgun (WGS) entry which is preliminary data.</text>
</comment>
<proteinExistence type="predicted"/>
<dbReference type="SUPFAM" id="SSF49899">
    <property type="entry name" value="Concanavalin A-like lectins/glucanases"/>
    <property type="match status" value="5"/>
</dbReference>
<feature type="domain" description="EGF-like" evidence="5">
    <location>
        <begin position="232"/>
        <end position="265"/>
    </location>
</feature>
<dbReference type="PROSITE" id="PS00022">
    <property type="entry name" value="EGF_1"/>
    <property type="match status" value="1"/>
</dbReference>
<keyword evidence="1 2" id="KW-1015">Disulfide bond</keyword>
<feature type="region of interest" description="Disordered" evidence="3">
    <location>
        <begin position="34"/>
        <end position="53"/>
    </location>
</feature>
<feature type="compositionally biased region" description="Low complexity" evidence="3">
    <location>
        <begin position="1015"/>
        <end position="1043"/>
    </location>
</feature>
<dbReference type="PANTHER" id="PTHR24543">
    <property type="entry name" value="MULTICOPPER OXIDASE-RELATED"/>
    <property type="match status" value="1"/>
</dbReference>
<protein>
    <submittedName>
        <fullName evidence="6">von Willebrand factor d and egf domain-containing protein</fullName>
    </submittedName>
</protein>
<sequence length="1641" mass="178924">MFYFSYLNESVNSGSTTTPAVAATTTATIVKTTPLPTTVPTPTSPSTNAASTTPKWVPVCDRALGMRDSSIRPGQLSASSSIPGHGTEMSRAGCCQGTLFYDPGAAHGNWSSFTRRMEDGAWCADPADPDPWIQMTLSSPMAIAAVSFQVPERVDKTVIPANYVKTIRLEYRVLTTNNASMATFGSLPVTKNATVAYMATLKPIIVTDLVRMHVTDATGNACIRFELQGCDPDDLCAPKYCQNNGTCIGENLCKCTDGYYGNRCELTKNQIILHPARFLTMTNNTITTTNNSITLTAHGNVTLVSAGNNTKIVQLAKGGAVTLPTDPCIQNPDKCVSGFTVIVEVSLVNISEDQVFIATSSTGHKTSSQGLTLVYDRVKHKITFQVVTGTHTWTVNATFTWQPDAWHNVTVTFSPSLGITLIVDGLLLGGKTGVKTAPRSPNVSAVTKTTPSGNAIGQTTPTTAAPMTVSTTSQNTPSLSHQSTAFASASSHKPIPSGSLVAGKTLCLGCIPGSVVTNAKNSTTTILVMSVLTVHVHLTDLQRAGLTTVKKSSKPKVTCHSTKLDFNFLNMTDTNTEVVTSLGTYKSYGNVTVEREDRNVLLVLDSQGEYVEVSNTGHPCVDDITACTSNLTYRLVFRFLDFHIEPNFLLSSGGDLLNSTGISLYYFHGKFNFWVKDGVWVWRAIYDVTLDLDRWYTIDASWSHVTGIELSLDGIPLPKIINSTHKADYVTEKHPLHIARSPSPEKNMTSLIEVLIFRVWTKTVDELKALGCGDDLKIKNPVDRCKTNMTEVKFEEVLRGHDLVTSLGTMAIHGNVSVEQTLFQQGQVVLVLNQEGDYVDMGTTGITCLDDVTSCTGSFNFRITFLLREISQIPNYIISSGGELLNSTGVSLYYHNGQLRFWVKRGRQTDRKIFNYKLSDYVWYTLDASWDSTDGSITVFIDGTEISGQQLFSTPTPPTTLLYPVHLGKSPGKDGTTKMNILLFRFWERTRTELVKQGCNKTLAVYNPPNPPAPTTSVAPPTTSVAPPTTSVAPPTTSVAPPTTTFMTPASTQATVQTKVVFKEIKGTTLVTTYINMTIHGSVTLQYVPAGQILVIEKPDAYVDIGKTGVPCLDDVTSCSTGFNFRLIFTLTSFTNRTQVLVSNGADKDAKAGVAVVYQNNSIVVYVKRPNDNLVGTFPCTLSPGYWYTVDVTWKAQGSLDVHLNNLLLSGKLTISKVIIQLTATYSLLLGKSPGDVISTSMRVFEIDLWTQVYTRIKREQLQLPKLDNYNITTPQPRSTTLPTTPKTSILSTEIHDTPTSATANTTIEASTLPTTITIMSTTTATTTTSTSPATTTLPIPGDCNVQDLDPHAKLAYNLTFLRVAQPDNLVVTPDSVLRAYGDPHSGSQTNTLGQAVTVDGTNDALELECVPCISNLLNCDTGFTLQVDVNMTKAVTSIEAERREEALVWNAVLETERNTAKTDPSASVDTEHKKSFPSKNSRSHVAFLESKIEDSATAQFRAASSNRMYILDSIEDSTRDMGLELFCEAGKLHVTLQADKGKWIIETPYILQPNTLYRLQVSWKPTGNLDLFVNNFLVSAGRKVSLPRVNYYQPRPLLLGRARNGQQDFPMSLSELFIWMTTRDILQQKGLVAGFLGFTY</sequence>
<name>A0AAV3YMM3_9GAST</name>
<accession>A0AAV3YMM3</accession>
<dbReference type="PROSITE" id="PS50026">
    <property type="entry name" value="EGF_3"/>
    <property type="match status" value="1"/>
</dbReference>
<dbReference type="InterPro" id="IPR008979">
    <property type="entry name" value="Galactose-bd-like_sf"/>
</dbReference>
<dbReference type="Gene3D" id="2.60.120.260">
    <property type="entry name" value="Galactose-binding domain-like"/>
    <property type="match status" value="1"/>
</dbReference>
<keyword evidence="7" id="KW-1185">Reference proteome</keyword>
<dbReference type="InterPro" id="IPR000742">
    <property type="entry name" value="EGF"/>
</dbReference>
<feature type="disulfide bond" evidence="2">
    <location>
        <begin position="255"/>
        <end position="264"/>
    </location>
</feature>
<dbReference type="Gene3D" id="2.10.25.10">
    <property type="entry name" value="Laminin"/>
    <property type="match status" value="1"/>
</dbReference>
<keyword evidence="2" id="KW-0245">EGF-like domain</keyword>
<dbReference type="SUPFAM" id="SSF57196">
    <property type="entry name" value="EGF/Laminin"/>
    <property type="match status" value="1"/>
</dbReference>
<comment type="caution">
    <text evidence="2">Lacks conserved residue(s) required for the propagation of feature annotation.</text>
</comment>
<evidence type="ECO:0000256" key="3">
    <source>
        <dbReference type="SAM" id="MobiDB-lite"/>
    </source>
</evidence>
<evidence type="ECO:0000256" key="2">
    <source>
        <dbReference type="PROSITE-ProRule" id="PRU00076"/>
    </source>
</evidence>
<dbReference type="InterPro" id="IPR013320">
    <property type="entry name" value="ConA-like_dom_sf"/>
</dbReference>
<evidence type="ECO:0000256" key="1">
    <source>
        <dbReference type="ARBA" id="ARBA00023157"/>
    </source>
</evidence>
<evidence type="ECO:0000313" key="7">
    <source>
        <dbReference type="Proteomes" id="UP000735302"/>
    </source>
</evidence>
<evidence type="ECO:0000259" key="5">
    <source>
        <dbReference type="PROSITE" id="PS50026"/>
    </source>
</evidence>
<organism evidence="6 7">
    <name type="scientific">Plakobranchus ocellatus</name>
    <dbReference type="NCBI Taxonomy" id="259542"/>
    <lineage>
        <taxon>Eukaryota</taxon>
        <taxon>Metazoa</taxon>
        <taxon>Spiralia</taxon>
        <taxon>Lophotrochozoa</taxon>
        <taxon>Mollusca</taxon>
        <taxon>Gastropoda</taxon>
        <taxon>Heterobranchia</taxon>
        <taxon>Euthyneura</taxon>
        <taxon>Panpulmonata</taxon>
        <taxon>Sacoglossa</taxon>
        <taxon>Placobranchoidea</taxon>
        <taxon>Plakobranchidae</taxon>
        <taxon>Plakobranchus</taxon>
    </lineage>
</organism>
<feature type="region of interest" description="Disordered" evidence="3">
    <location>
        <begin position="1459"/>
        <end position="1479"/>
    </location>
</feature>
<feature type="compositionally biased region" description="Low complexity" evidence="3">
    <location>
        <begin position="44"/>
        <end position="53"/>
    </location>
</feature>
<reference evidence="6 7" key="1">
    <citation type="journal article" date="2021" name="Elife">
        <title>Chloroplast acquisition without the gene transfer in kleptoplastic sea slugs, Plakobranchus ocellatus.</title>
        <authorList>
            <person name="Maeda T."/>
            <person name="Takahashi S."/>
            <person name="Yoshida T."/>
            <person name="Shimamura S."/>
            <person name="Takaki Y."/>
            <person name="Nagai Y."/>
            <person name="Toyoda A."/>
            <person name="Suzuki Y."/>
            <person name="Arimoto A."/>
            <person name="Ishii H."/>
            <person name="Satoh N."/>
            <person name="Nishiyama T."/>
            <person name="Hasebe M."/>
            <person name="Maruyama T."/>
            <person name="Minagawa J."/>
            <person name="Obokata J."/>
            <person name="Shigenobu S."/>
        </authorList>
    </citation>
    <scope>NUCLEOTIDE SEQUENCE [LARGE SCALE GENOMIC DNA]</scope>
</reference>
<feature type="region of interest" description="Disordered" evidence="3">
    <location>
        <begin position="1006"/>
        <end position="1043"/>
    </location>
</feature>
<dbReference type="PROSITE" id="PS50022">
    <property type="entry name" value="FA58C_3"/>
    <property type="match status" value="1"/>
</dbReference>
<dbReference type="PROSITE" id="PS01186">
    <property type="entry name" value="EGF_2"/>
    <property type="match status" value="1"/>
</dbReference>
<dbReference type="EMBL" id="BLXT01001278">
    <property type="protein sequence ID" value="GFN84181.1"/>
    <property type="molecule type" value="Genomic_DNA"/>
</dbReference>
<dbReference type="SUPFAM" id="SSF49785">
    <property type="entry name" value="Galactose-binding domain-like"/>
    <property type="match status" value="1"/>
</dbReference>